<organism evidence="1 2">
    <name type="scientific">Paenisporosarcina macmurdoensis</name>
    <dbReference type="NCBI Taxonomy" id="212659"/>
    <lineage>
        <taxon>Bacteria</taxon>
        <taxon>Bacillati</taxon>
        <taxon>Bacillota</taxon>
        <taxon>Bacilli</taxon>
        <taxon>Bacillales</taxon>
        <taxon>Caryophanaceae</taxon>
        <taxon>Paenisporosarcina</taxon>
    </lineage>
</organism>
<proteinExistence type="predicted"/>
<evidence type="ECO:0000313" key="2">
    <source>
        <dbReference type="Proteomes" id="UP001596170"/>
    </source>
</evidence>
<comment type="caution">
    <text evidence="1">The sequence shown here is derived from an EMBL/GenBank/DDBJ whole genome shotgun (WGS) entry which is preliminary data.</text>
</comment>
<dbReference type="Proteomes" id="UP001596170">
    <property type="component" value="Unassembled WGS sequence"/>
</dbReference>
<keyword evidence="2" id="KW-1185">Reference proteome</keyword>
<sequence length="116" mass="13605">MFKTIDWRIFINTTTKEKAQRIITRLSEEVGEIETLSLEPYWKDKTKYELVCKTKLQIAEPENAVFFVLQLASHLGNEIKVMGPFIYEENHITFEGLCSSPKIVGLSWFHFNIDNY</sequence>
<gene>
    <name evidence="1" type="ORF">ACFPYN_02975</name>
</gene>
<protein>
    <submittedName>
        <fullName evidence="1">Uncharacterized protein</fullName>
    </submittedName>
</protein>
<dbReference type="EMBL" id="JBHSRI010000002">
    <property type="protein sequence ID" value="MFC6038410.1"/>
    <property type="molecule type" value="Genomic_DNA"/>
</dbReference>
<accession>A0ABW1L2Y0</accession>
<reference evidence="2" key="1">
    <citation type="journal article" date="2019" name="Int. J. Syst. Evol. Microbiol.">
        <title>The Global Catalogue of Microorganisms (GCM) 10K type strain sequencing project: providing services to taxonomists for standard genome sequencing and annotation.</title>
        <authorList>
            <consortium name="The Broad Institute Genomics Platform"/>
            <consortium name="The Broad Institute Genome Sequencing Center for Infectious Disease"/>
            <person name="Wu L."/>
            <person name="Ma J."/>
        </authorList>
    </citation>
    <scope>NUCLEOTIDE SEQUENCE [LARGE SCALE GENOMIC DNA]</scope>
    <source>
        <strain evidence="2">CCUG 54527</strain>
    </source>
</reference>
<evidence type="ECO:0000313" key="1">
    <source>
        <dbReference type="EMBL" id="MFC6038410.1"/>
    </source>
</evidence>
<dbReference type="RefSeq" id="WP_377732428.1">
    <property type="nucleotide sequence ID" value="NZ_JBHSRI010000002.1"/>
</dbReference>
<name>A0ABW1L2Y0_9BACL</name>